<comment type="caution">
    <text evidence="2">The sequence shown here is derived from an EMBL/GenBank/DDBJ whole genome shotgun (WGS) entry which is preliminary data.</text>
</comment>
<dbReference type="Proteomes" id="UP000033736">
    <property type="component" value="Unassembled WGS sequence"/>
</dbReference>
<dbReference type="Gene3D" id="3.30.300.30">
    <property type="match status" value="1"/>
</dbReference>
<dbReference type="InterPro" id="IPR045851">
    <property type="entry name" value="AMP-bd_C_sf"/>
</dbReference>
<sequence length="603" mass="68566">MYLIHEEFCKVAKQFKNKIAAVCKDKKISYKELNALSNQLARVIRAKGITNGNVVAISTDKSIEFLIAFFAVLKSGACLLYIDPNAPQKRKSYILKDSKAKIVLTKLDMKDNCSSRIESFYIDELSLLKRFDDSDILNSSSLEDAAYIIYTSGSTGNPKGVVIPHVGIANHASHYISKFNLSDQDIYAQFASYLFDASISEIVIALLSGGTLHIITNDIISNYRKFENYLNSSKTTVITLPPTYLTHLIPENVQYLRLLITVGSPTNHILVKKWINKVKYINAYGPSEISIAATTYICNDDPFFYEYNSVPIGNPISNYQLYIRKEDNIIEHIDNIKYGVKGELCIGGIGLAKEYINLPNLTKEKFISLDTVKGTKRIYCTGDVVVLNTRGYLEFIGRIDTQVKIRGYRIELEEINKTILNNFREIKDCYTTVIKNSEESGSICTYLICNSKFLENIFRTRLSQFLPSYMTPTYLVCVNEFQLNSSGKVDLTKLPSPFDKINNKNINAIAKKDKIESTVYNIWCKTLKIKNCNLNESFFHLGGDSLKAIKIATYLSEELNIDFTVNNLFKNDTNVRFNLNYYKFLPAHKVVQQFFFKSIHITL</sequence>
<gene>
    <name evidence="2" type="primary">grsA</name>
    <name evidence="2" type="ORF">RAT170B_1412</name>
</gene>
<keyword evidence="2" id="KW-0413">Isomerase</keyword>
<dbReference type="GO" id="GO:0005737">
    <property type="term" value="C:cytoplasm"/>
    <property type="evidence" value="ECO:0007669"/>
    <property type="project" value="TreeGrafter"/>
</dbReference>
<dbReference type="InterPro" id="IPR020459">
    <property type="entry name" value="AMP-binding"/>
</dbReference>
<dbReference type="Gene3D" id="1.10.1200.10">
    <property type="entry name" value="ACP-like"/>
    <property type="match status" value="1"/>
</dbReference>
<dbReference type="InterPro" id="IPR010071">
    <property type="entry name" value="AA_adenyl_dom"/>
</dbReference>
<dbReference type="CDD" id="cd05930">
    <property type="entry name" value="A_NRPS"/>
    <property type="match status" value="1"/>
</dbReference>
<evidence type="ECO:0000313" key="2">
    <source>
        <dbReference type="EMBL" id="KJW04268.1"/>
    </source>
</evidence>
<accession>A0A0F3RDB9</accession>
<dbReference type="InterPro" id="IPR036736">
    <property type="entry name" value="ACP-like_sf"/>
</dbReference>
<proteinExistence type="predicted"/>
<dbReference type="GO" id="GO:0047462">
    <property type="term" value="F:phenylalanine racemase (ATP-hydrolyzing) activity"/>
    <property type="evidence" value="ECO:0007669"/>
    <property type="project" value="UniProtKB-EC"/>
</dbReference>
<name>A0A0F3RDB9_9RICK</name>
<dbReference type="InterPro" id="IPR020845">
    <property type="entry name" value="AMP-binding_CS"/>
</dbReference>
<dbReference type="EMBL" id="LAOQ01000005">
    <property type="protein sequence ID" value="KJW04268.1"/>
    <property type="molecule type" value="Genomic_DNA"/>
</dbReference>
<dbReference type="Pfam" id="PF00501">
    <property type="entry name" value="AMP-binding"/>
    <property type="match status" value="1"/>
</dbReference>
<dbReference type="PROSITE" id="PS00455">
    <property type="entry name" value="AMP_BINDING"/>
    <property type="match status" value="1"/>
</dbReference>
<dbReference type="PATRIC" id="fig|1268837.3.peg.1634"/>
<dbReference type="PRINTS" id="PR00154">
    <property type="entry name" value="AMPBINDING"/>
</dbReference>
<dbReference type="Gene3D" id="3.40.50.980">
    <property type="match status" value="2"/>
</dbReference>
<protein>
    <submittedName>
        <fullName evidence="2">Gramicidin S synthase 1</fullName>
        <ecNumber evidence="2">5.1.1.11</ecNumber>
    </submittedName>
</protein>
<dbReference type="SUPFAM" id="SSF47336">
    <property type="entry name" value="ACP-like"/>
    <property type="match status" value="1"/>
</dbReference>
<organism evidence="2 3">
    <name type="scientific">Rickettsia argasii T170-B</name>
    <dbReference type="NCBI Taxonomy" id="1268837"/>
    <lineage>
        <taxon>Bacteria</taxon>
        <taxon>Pseudomonadati</taxon>
        <taxon>Pseudomonadota</taxon>
        <taxon>Alphaproteobacteria</taxon>
        <taxon>Rickettsiales</taxon>
        <taxon>Rickettsiaceae</taxon>
        <taxon>Rickettsieae</taxon>
        <taxon>Rickettsia</taxon>
        <taxon>spotted fever group</taxon>
    </lineage>
</organism>
<dbReference type="SUPFAM" id="SSF56801">
    <property type="entry name" value="Acetyl-CoA synthetase-like"/>
    <property type="match status" value="1"/>
</dbReference>
<dbReference type="FunFam" id="3.40.50.980:FF:000001">
    <property type="entry name" value="Non-ribosomal peptide synthetase"/>
    <property type="match status" value="1"/>
</dbReference>
<reference evidence="2 3" key="1">
    <citation type="submission" date="2015-01" db="EMBL/GenBank/DDBJ databases">
        <title>Genome Sequencing of Rickettsiales /home/snadendla/prok_pipe/test/illegal_ec_num.txt.</title>
        <authorList>
            <person name="Daugherty S.C."/>
            <person name="Su Q."/>
            <person name="Abolude K."/>
            <person name="Beier-Sexton M."/>
            <person name="Carlyon J.A."/>
            <person name="Carter R."/>
            <person name="Day N.P."/>
            <person name="Dumler S.J."/>
            <person name="Dyachenko V."/>
            <person name="Godinez A."/>
            <person name="Kurtti T.J."/>
            <person name="Lichay M."/>
            <person name="Mullins K.E."/>
            <person name="Ott S."/>
            <person name="Pappas-Brown V."/>
            <person name="Paris D.H."/>
            <person name="Patel P."/>
            <person name="Richards A.L."/>
            <person name="Sadzewicz L."/>
            <person name="Sears K."/>
            <person name="Seidman D."/>
            <person name="Sengamalay N."/>
            <person name="Stenos J."/>
            <person name="Tallon L.J."/>
            <person name="Vincent G."/>
            <person name="Fraser C.M."/>
            <person name="Munderloh U."/>
            <person name="Dunning-Hotopp J.C."/>
        </authorList>
    </citation>
    <scope>NUCLEOTIDE SEQUENCE [LARGE SCALE GENOMIC DNA]</scope>
    <source>
        <strain evidence="2 3">T170-B</strain>
    </source>
</reference>
<dbReference type="AlphaFoldDB" id="A0A0F3RDB9"/>
<evidence type="ECO:0000259" key="1">
    <source>
        <dbReference type="PROSITE" id="PS50075"/>
    </source>
</evidence>
<dbReference type="PANTHER" id="PTHR45527">
    <property type="entry name" value="NONRIBOSOMAL PEPTIDE SYNTHETASE"/>
    <property type="match status" value="1"/>
</dbReference>
<dbReference type="GO" id="GO:0031177">
    <property type="term" value="F:phosphopantetheine binding"/>
    <property type="evidence" value="ECO:0007669"/>
    <property type="project" value="TreeGrafter"/>
</dbReference>
<dbReference type="EC" id="5.1.1.11" evidence="2"/>
<dbReference type="InterPro" id="IPR000873">
    <property type="entry name" value="AMP-dep_synth/lig_dom"/>
</dbReference>
<dbReference type="Pfam" id="PF00550">
    <property type="entry name" value="PP-binding"/>
    <property type="match status" value="1"/>
</dbReference>
<dbReference type="InterPro" id="IPR009081">
    <property type="entry name" value="PP-bd_ACP"/>
</dbReference>
<dbReference type="RefSeq" id="WP_052691990.1">
    <property type="nucleotide sequence ID" value="NZ_LAOQ01000005.1"/>
</dbReference>
<dbReference type="PROSITE" id="PS50075">
    <property type="entry name" value="CARRIER"/>
    <property type="match status" value="1"/>
</dbReference>
<keyword evidence="3" id="KW-1185">Reference proteome</keyword>
<dbReference type="GO" id="GO:0043041">
    <property type="term" value="P:amino acid activation for nonribosomal peptide biosynthetic process"/>
    <property type="evidence" value="ECO:0007669"/>
    <property type="project" value="TreeGrafter"/>
</dbReference>
<evidence type="ECO:0000313" key="3">
    <source>
        <dbReference type="Proteomes" id="UP000033736"/>
    </source>
</evidence>
<dbReference type="GO" id="GO:0044550">
    <property type="term" value="P:secondary metabolite biosynthetic process"/>
    <property type="evidence" value="ECO:0007669"/>
    <property type="project" value="TreeGrafter"/>
</dbReference>
<feature type="domain" description="Carrier" evidence="1">
    <location>
        <begin position="510"/>
        <end position="585"/>
    </location>
</feature>
<dbReference type="Gene3D" id="2.30.38.10">
    <property type="entry name" value="Luciferase, Domain 3"/>
    <property type="match status" value="1"/>
</dbReference>
<dbReference type="NCBIfam" id="TIGR01733">
    <property type="entry name" value="AA-adenyl-dom"/>
    <property type="match status" value="1"/>
</dbReference>
<dbReference type="PANTHER" id="PTHR45527:SF1">
    <property type="entry name" value="FATTY ACID SYNTHASE"/>
    <property type="match status" value="1"/>
</dbReference>